<dbReference type="OrthoDB" id="5877729at2759"/>
<feature type="region of interest" description="Disordered" evidence="1">
    <location>
        <begin position="1399"/>
        <end position="1427"/>
    </location>
</feature>
<dbReference type="Proteomes" id="UP000242913">
    <property type="component" value="Unassembled WGS sequence"/>
</dbReference>
<accession>A0A238BV52</accession>
<reference evidence="2 3" key="1">
    <citation type="submission" date="2015-12" db="EMBL/GenBank/DDBJ databases">
        <title>Draft genome of the nematode, Onchocerca flexuosa.</title>
        <authorList>
            <person name="Mitreva M."/>
        </authorList>
    </citation>
    <scope>NUCLEOTIDE SEQUENCE [LARGE SCALE GENOMIC DNA]</scope>
    <source>
        <strain evidence="2">Red Deer</strain>
    </source>
</reference>
<protein>
    <submittedName>
        <fullName evidence="2">Uncharacterized protein</fullName>
    </submittedName>
</protein>
<organism evidence="2 3">
    <name type="scientific">Onchocerca flexuosa</name>
    <dbReference type="NCBI Taxonomy" id="387005"/>
    <lineage>
        <taxon>Eukaryota</taxon>
        <taxon>Metazoa</taxon>
        <taxon>Ecdysozoa</taxon>
        <taxon>Nematoda</taxon>
        <taxon>Chromadorea</taxon>
        <taxon>Rhabditida</taxon>
        <taxon>Spirurina</taxon>
        <taxon>Spiruromorpha</taxon>
        <taxon>Filarioidea</taxon>
        <taxon>Onchocercidae</taxon>
        <taxon>Onchocerca</taxon>
    </lineage>
</organism>
<dbReference type="EMBL" id="KZ270009">
    <property type="protein sequence ID" value="OZC08428.1"/>
    <property type="molecule type" value="Genomic_DNA"/>
</dbReference>
<feature type="compositionally biased region" description="Low complexity" evidence="1">
    <location>
        <begin position="2060"/>
        <end position="2069"/>
    </location>
</feature>
<feature type="compositionally biased region" description="Polar residues" evidence="1">
    <location>
        <begin position="1409"/>
        <end position="1419"/>
    </location>
</feature>
<feature type="region of interest" description="Disordered" evidence="1">
    <location>
        <begin position="70"/>
        <end position="92"/>
    </location>
</feature>
<proteinExistence type="predicted"/>
<feature type="non-terminal residue" evidence="2">
    <location>
        <position position="1"/>
    </location>
</feature>
<gene>
    <name evidence="2" type="ORF">X798_04628</name>
</gene>
<sequence length="2362" mass="266537">RAAIPKESEFELTQDELEHIARISYLAEETFGERTSLQSPVTKLAIDKDLVGLEDVKSDYEKYNVEENQSEIFSEQSQSITSSVTSGPDSQQESVDIQNMLPSDDMVPINNMRLAEDVSSTGDVASVIDMIPSEKMVSNKDKNSTNYFGLGSDEAFYGVESDSKISLQIKSAENNLEGVIIAVDVQRFPGNSVHELLVSTVSDDNMQQVGSAVMADEIAKDVVSTERVLSVGDAENSENTIPYIVNIVPFEHIVSPAIVQLAEDMVSPENVESFKNIAPSEQIVLHENAETILPCTDIAIVTECILSDEDVTSAKNTVAAENMMGHFWKSMQIEESTEFSIFESNDDDSFVSDGVIGEDQKVLTKERLEYIAYINHMAKKDLCISESVKDEDSQFELNHEELEGIVICANMDREAFDQSEMPKVVQTKSITLAEHTANEKLNEILPVVKLEHISYVSKITRHKFPLFDYCKDTSDSQKASLLTSLNDKLELTAEELEHIAIPCLAEKSFSEFQDLKLQALQRQSISKNQNEVRFDCNVETGKERYEFFLNGGQSVMNSAVLDAVEVYETGHEQLKDDKSSMLLHGDLTVPLDEMSNIDESHKKKNLIQIQKNAQVDQVSVDSRHSIGNPDIRFCGPVIQRLYPETETAYTKFQRFHPSHSDTYINSPPRGLSAEETVILKSVKVSRKPRNVEDEYIELANQESDSEDFEHSDRTGRNLNLFSFKPCPTVSSITGVPSEVASGVVLTDESVVCDQLALSGTLIEESLTHYNIPQVIRIGSIAGTDYFEEKQHEENGIGHINMLAKEGSQNEQIGLDDGILKSGSGQFSSESLSHWRKEFAFEGPRERCTKQKEQQRIQSIIDKSVIESWVDESRIRIRRNEEFDDDTNNFSKISCKCNEIIGGERGTMLIKGKSYPRIQPNGKVEFSLEHSNHCLIDGFHVTSTVTYTDRLYKKMARNLRFSQKIPHYGRGNFWKTFNDEKEYSAKRDIEGMKPPFTRASSVFVVYTDQNLLTSQSTLLGKEGKKHSAEKTVIRRDNSEVSRSNTTSKVENTTDIGINSIERVDSTFDIISISPVSQGGWERSRKTCSFSGSLLSHSMFTKVENGEGKESLKRSPTWLLKNEKPRGTHQMTVFERCERESIAGDGSLLHHADCLMRLNFFAERITEQIAELAAVELGNRFRAELNPRARYFLQMSADIDSQAESAHVTSSESDEEIERKITLGLTEQREQYSVTVPKSGSSHRSSSWFSLFGGGTMNGEDRPRSPISFLWRTSHRQGNALSQKSSPDGRNEFMDLLRRTSGASSNGLDMSTKLPDSALAGLSSEERDHIEKVLSAANRRSRSSQSTPTASRQSIYKLPDMNDFELCERIHIKGVIEKAGKGAFPFVIKITKADSVKESSMDAVDEEKSDNTVNQMTSNTNELEESVDGNKSRVLLETSIESISLSERLAKQQNEQIVGKITPETNTVKLGQELTSDAKVHFQKNRRNEEISCGISDAEMKHIQKVTEAAVMMEDDIQWMNWPRSDHQIVENLQNNTAINSLTESKTAEKVNMSVGSNMEWESEPSKKDVLTRVSATGRIEPGKIMETKVIYEIHHEKVEDSGTNAASSMGDTNSLQVLPCLKSTVIKMATSEEDFNRAKSGNIGMQTIKNLQNYERLEKKLTEEKITHIKELKEQINHPGKLENPILKEVMETKIAGLNDEEFAQIRLVNERAKQLEKLDEFNTREIQDICSTEKELEQTRAAGERAKKLQPVDRSFPGEFKTDKRKQGKEDKLLQIKALEKRAKEMESFATLRTEKTTIVDDLKENKGIIPSRKKTLVCTVEGEAKHLQNGILEKKEAGTLQGQSKENYILTEEELMQIRAVEQRAKQMEGFYIFEKQSTGILEKRKDSDLKTNGLLTEEMYQDHLTKEELEQIKEEERNAILQLEMTVLERFRAEDEMTGKTKKTEPQQKDVALSETAFNKFANMLNPVKNSVITMLPFKRSADETKFFQNTASIDNLSKANGQNMEKSMQAYPENQKFETKIPTANKTNRTYSSEVLITTKNLASEQTANRYDENQDSEYISSSESSNFGPGTSDEDEEIDKNSVKSFDLFPETSPRFTNDNDLPKVKEPSAKYNIIKSTDLSLEVIPSSTHMKLLPHSKTKVFSHRIQYSVINEENADRFAGLTNEEIEHIKMVDLQFKLGNVENVSKVSIHNDDDLEVEHDVNSANELIVNAEVNKPQSKESIIDERRPKALHIVNVDDKVKSDIHASTESVESKKDILHSATEIDKLVEQSVKRDFTANEQSESWQSAHAKRDIKVKSLEELGREANIGKWYEERLSLLRKLCAEETAEIPGFDLKLHNLTIITTKEAFFRTLKRNQ</sequence>
<feature type="region of interest" description="Disordered" evidence="1">
    <location>
        <begin position="2049"/>
        <end position="2082"/>
    </location>
</feature>
<evidence type="ECO:0000313" key="3">
    <source>
        <dbReference type="Proteomes" id="UP000242913"/>
    </source>
</evidence>
<evidence type="ECO:0000313" key="2">
    <source>
        <dbReference type="EMBL" id="OZC08428.1"/>
    </source>
</evidence>
<name>A0A238BV52_9BILA</name>
<evidence type="ECO:0000256" key="1">
    <source>
        <dbReference type="SAM" id="MobiDB-lite"/>
    </source>
</evidence>
<keyword evidence="3" id="KW-1185">Reference proteome</keyword>
<feature type="compositionally biased region" description="Low complexity" evidence="1">
    <location>
        <begin position="70"/>
        <end position="86"/>
    </location>
</feature>